<accession>A0A2P1PY09</accession>
<protein>
    <recommendedName>
        <fullName evidence="3">Immunity protein 50</fullName>
    </recommendedName>
</protein>
<dbReference type="AlphaFoldDB" id="A0A2P1PY09"/>
<dbReference type="OrthoDB" id="9157057at2"/>
<organism evidence="1 2">
    <name type="scientific">Ahniella affigens</name>
    <dbReference type="NCBI Taxonomy" id="2021234"/>
    <lineage>
        <taxon>Bacteria</taxon>
        <taxon>Pseudomonadati</taxon>
        <taxon>Pseudomonadota</taxon>
        <taxon>Gammaproteobacteria</taxon>
        <taxon>Lysobacterales</taxon>
        <taxon>Rhodanobacteraceae</taxon>
        <taxon>Ahniella</taxon>
    </lineage>
</organism>
<evidence type="ECO:0000313" key="2">
    <source>
        <dbReference type="Proteomes" id="UP000241074"/>
    </source>
</evidence>
<proteinExistence type="predicted"/>
<keyword evidence="2" id="KW-1185">Reference proteome</keyword>
<dbReference type="InterPro" id="IPR028957">
    <property type="entry name" value="Imm50"/>
</dbReference>
<gene>
    <name evidence="1" type="ORF">C7S18_22150</name>
</gene>
<dbReference type="Proteomes" id="UP000241074">
    <property type="component" value="Chromosome"/>
</dbReference>
<dbReference type="Pfam" id="PF15594">
    <property type="entry name" value="Imm50"/>
    <property type="match status" value="1"/>
</dbReference>
<reference evidence="1 2" key="1">
    <citation type="submission" date="2018-03" db="EMBL/GenBank/DDBJ databases">
        <title>Ahniella affigens gen. nov., sp. nov., a gammaproteobacterium isolated from sandy soil near a stream.</title>
        <authorList>
            <person name="Ko Y."/>
            <person name="Kim J.-H."/>
        </authorList>
    </citation>
    <scope>NUCLEOTIDE SEQUENCE [LARGE SCALE GENOMIC DNA]</scope>
    <source>
        <strain evidence="1 2">D13</strain>
    </source>
</reference>
<evidence type="ECO:0008006" key="3">
    <source>
        <dbReference type="Google" id="ProtNLM"/>
    </source>
</evidence>
<reference evidence="1 2" key="2">
    <citation type="submission" date="2018-03" db="EMBL/GenBank/DDBJ databases">
        <authorList>
            <person name="Keele B.F."/>
        </authorList>
    </citation>
    <scope>NUCLEOTIDE SEQUENCE [LARGE SCALE GENOMIC DNA]</scope>
    <source>
        <strain evidence="1 2">D13</strain>
    </source>
</reference>
<sequence>MNDWTEYLDDPLAIRSVFKEGVPPLDRVQVHEVSLLASGPSVSLRFDLGAFSTAPPKKWVERGNNRVQVTLVAVGVSAVHLDGIETRVLGSIVLSKQGNAIRLRLNAEHTTLELIADFLYIRVMSAYTRCDPRDD</sequence>
<dbReference type="EMBL" id="CP027860">
    <property type="protein sequence ID" value="AVP99710.1"/>
    <property type="molecule type" value="Genomic_DNA"/>
</dbReference>
<name>A0A2P1PY09_9GAMM</name>
<dbReference type="KEGG" id="xba:C7S18_22150"/>
<dbReference type="RefSeq" id="WP_106893629.1">
    <property type="nucleotide sequence ID" value="NZ_CP027860.1"/>
</dbReference>
<evidence type="ECO:0000313" key="1">
    <source>
        <dbReference type="EMBL" id="AVP99710.1"/>
    </source>
</evidence>